<proteinExistence type="predicted"/>
<dbReference type="OrthoDB" id="2404451at2759"/>
<keyword evidence="2" id="KW-1185">Reference proteome</keyword>
<sequence>MPIGLAPGPKSPHDHNSFLAPFCDELLQLAHGVTTPNLLTEEYFMLRAFLLTKMEDMIDIKSNQYIKGPNAFSPCQKCRIQGCRDPDHSSGNYYYPLKAPQGAICLDKSPGIDYDSHDLPMCRDEGCKEALANIQVASTAKEKKRREKVHGLKGESILLELPGSVAFEVFHMILCICSLRISFRTWWTFGVALIRDWMKEVEITNYLLMYGAQWVKKPPWLH</sequence>
<accession>A0A0C9V168</accession>
<reference evidence="1 2" key="1">
    <citation type="submission" date="2014-06" db="EMBL/GenBank/DDBJ databases">
        <title>Evolutionary Origins and Diversification of the Mycorrhizal Mutualists.</title>
        <authorList>
            <consortium name="DOE Joint Genome Institute"/>
            <consortium name="Mycorrhizal Genomics Consortium"/>
            <person name="Kohler A."/>
            <person name="Kuo A."/>
            <person name="Nagy L.G."/>
            <person name="Floudas D."/>
            <person name="Copeland A."/>
            <person name="Barry K.W."/>
            <person name="Cichocki N."/>
            <person name="Veneault-Fourrey C."/>
            <person name="LaButti K."/>
            <person name="Lindquist E.A."/>
            <person name="Lipzen A."/>
            <person name="Lundell T."/>
            <person name="Morin E."/>
            <person name="Murat C."/>
            <person name="Riley R."/>
            <person name="Ohm R."/>
            <person name="Sun H."/>
            <person name="Tunlid A."/>
            <person name="Henrissat B."/>
            <person name="Grigoriev I.V."/>
            <person name="Hibbett D.S."/>
            <person name="Martin F."/>
        </authorList>
    </citation>
    <scope>NUCLEOTIDE SEQUENCE [LARGE SCALE GENOMIC DNA]</scope>
    <source>
        <strain evidence="1 2">SS14</strain>
    </source>
</reference>
<dbReference type="EMBL" id="KN837246">
    <property type="protein sequence ID" value="KIJ31195.1"/>
    <property type="molecule type" value="Genomic_DNA"/>
</dbReference>
<name>A0A0C9V168_SPHS4</name>
<gene>
    <name evidence="1" type="ORF">M422DRAFT_53484</name>
</gene>
<dbReference type="Proteomes" id="UP000054279">
    <property type="component" value="Unassembled WGS sequence"/>
</dbReference>
<organism evidence="1 2">
    <name type="scientific">Sphaerobolus stellatus (strain SS14)</name>
    <dbReference type="NCBI Taxonomy" id="990650"/>
    <lineage>
        <taxon>Eukaryota</taxon>
        <taxon>Fungi</taxon>
        <taxon>Dikarya</taxon>
        <taxon>Basidiomycota</taxon>
        <taxon>Agaricomycotina</taxon>
        <taxon>Agaricomycetes</taxon>
        <taxon>Phallomycetidae</taxon>
        <taxon>Geastrales</taxon>
        <taxon>Sphaerobolaceae</taxon>
        <taxon>Sphaerobolus</taxon>
    </lineage>
</organism>
<evidence type="ECO:0000313" key="2">
    <source>
        <dbReference type="Proteomes" id="UP000054279"/>
    </source>
</evidence>
<protein>
    <submittedName>
        <fullName evidence="1">Uncharacterized protein</fullName>
    </submittedName>
</protein>
<dbReference type="AlphaFoldDB" id="A0A0C9V168"/>
<evidence type="ECO:0000313" key="1">
    <source>
        <dbReference type="EMBL" id="KIJ31195.1"/>
    </source>
</evidence>
<dbReference type="HOGENOM" id="CLU_1246048_0_0_1"/>